<name>A0A1H8CBQ6_9RHOB</name>
<evidence type="ECO:0000259" key="3">
    <source>
        <dbReference type="Pfam" id="PF22783"/>
    </source>
</evidence>
<dbReference type="InterPro" id="IPR048051">
    <property type="entry name" value="BapA-like_prefix-like"/>
</dbReference>
<dbReference type="AlphaFoldDB" id="A0A1H8CBQ6"/>
<protein>
    <submittedName>
        <fullName evidence="4">Uncharacterized protein</fullName>
    </submittedName>
</protein>
<reference evidence="4 5" key="1">
    <citation type="submission" date="2016-10" db="EMBL/GenBank/DDBJ databases">
        <authorList>
            <person name="de Groot N.N."/>
        </authorList>
    </citation>
    <scope>NUCLEOTIDE SEQUENCE [LARGE SCALE GENOMIC DNA]</scope>
    <source>
        <strain evidence="4 5">CGMCC 1.10836</strain>
    </source>
</reference>
<gene>
    <name evidence="4" type="ORF">SAMN05216227_1004107</name>
</gene>
<dbReference type="OrthoDB" id="7858035at2"/>
<proteinExistence type="predicted"/>
<dbReference type="Gene3D" id="2.60.40.10">
    <property type="entry name" value="Immunoglobulins"/>
    <property type="match status" value="7"/>
</dbReference>
<feature type="domain" description="Biofilm-associated protein BapA-like prefix-like" evidence="3">
    <location>
        <begin position="37"/>
        <end position="114"/>
    </location>
</feature>
<dbReference type="InterPro" id="IPR013783">
    <property type="entry name" value="Ig-like_fold"/>
</dbReference>
<dbReference type="Pfam" id="PF17936">
    <property type="entry name" value="Big_6"/>
    <property type="match status" value="1"/>
</dbReference>
<dbReference type="NCBIfam" id="NF033510">
    <property type="entry name" value="Ca_tandemer"/>
    <property type="match status" value="7"/>
</dbReference>
<dbReference type="RefSeq" id="WP_050517988.1">
    <property type="nucleotide sequence ID" value="NZ_FOCO01000004.1"/>
</dbReference>
<dbReference type="EMBL" id="FOCO01000004">
    <property type="protein sequence ID" value="SEM91537.1"/>
    <property type="molecule type" value="Genomic_DNA"/>
</dbReference>
<organism evidence="4 5">
    <name type="scientific">Pseudorhodobacter antarcticus</name>
    <dbReference type="NCBI Taxonomy" id="1077947"/>
    <lineage>
        <taxon>Bacteria</taxon>
        <taxon>Pseudomonadati</taxon>
        <taxon>Pseudomonadota</taxon>
        <taxon>Alphaproteobacteria</taxon>
        <taxon>Rhodobacterales</taxon>
        <taxon>Paracoccaceae</taxon>
        <taxon>Pseudorhodobacter</taxon>
    </lineage>
</organism>
<dbReference type="Proteomes" id="UP000183002">
    <property type="component" value="Unassembled WGS sequence"/>
</dbReference>
<evidence type="ECO:0000256" key="1">
    <source>
        <dbReference type="SAM" id="MobiDB-lite"/>
    </source>
</evidence>
<evidence type="ECO:0000313" key="4">
    <source>
        <dbReference type="EMBL" id="SEM91537.1"/>
    </source>
</evidence>
<dbReference type="Pfam" id="PF22783">
    <property type="entry name" value="BapA_N"/>
    <property type="match status" value="1"/>
</dbReference>
<sequence>MVKAIDFAVRTSADKLVNGAVSGDGGSQFLQVGSGETVSLNLSQSSVLGYERQGTDLILKLADGREITLSGYFESNPGEDNKLYLSSNGDVTEVFLTDGGDGTMYANYGAVDTWNKYSNVDDIRFTDENSLASAGYADDTVGMGAFAPGLLGGGGGGLGLAAAGLGGLGLLGALAGGGGGGGTPTTGGPAPVTPTPTTPTVPVTPVRIPPTVNDPAATKDVSTVTPEKNPVVSGTGQPGETVVVKLGDKTQTTTIKDDGKWETKFEGPNDPGEGKFEAVVTVTPGNGRPAEVLDGPGFVIDRTSVVSTTDGTTKHGAVENLVEYADGVTVKGEGEPGARIEATLTATGGKQSVVVGTDGKWEVTFTQTQIPGGDYKEIDVTIIATDKMGNVSLPVNEKIAIDTVPHTITFDTVAGDNVVSKLESDGSVTVSGKVSGTASSDAMVNITLNNGGGSQDVKAVNGTWSVTYPKGTFTVDGDRSFSASTIDAAGNKSVPTTHTIKVDVTATVAFTPGNMPGDTNGDGTLNAAETSNGVTMTGTAEVGSRSVTVMWNGFPQTTTNIDAAGNWSVTFPQAQMPVQGSVAAATTRATVTAVDQYGNTSEVATRDVKIDRETSVFIDGNQTANGDNIITAAEKANGVNLTGKAETGSMVDVTYQGKTVTVTAVNGSWSANFPDASLKSGTFMTDGANTRVTVTSTDPAGNKATATPKLVFVDTEVPLTAGTDSYNSIKADNILNHAEAGRGLTVTGTVEAGSVVKLKLGNGAEVTVNVSGENWSYTFTGNQIPGANNTTAPGGAITADLVVTATDGLGNKSEPYRETITIDRTVTPFTLDGTIGGDNILNATEVANGVNLTGTGELGAVGKVALSNGQSQSFTVGIDGKWQVGFDAAQMPRGNNERLNFTFESTDAAGDVTSFPVNNVLVDTVAPDSVDIVQFTKDSQLGLVGIRLDEAVNVNDFTAHRVDHNGNHSAINFDIGTSPGGLTNDTMGFNRNPVPEGNFLVVNHADAAGNNSATLYLTNNSGTATNINLNDKVFKDFDFTQLDLTAAKTTLSISAEQLVAMTGPDNTLIIKGGIDDTVNLVGGKLGSTTGVPAGFVHYTLDGHSLYIEDDIKPNF</sequence>
<dbReference type="STRING" id="1077947.SAMN05216227_1004107"/>
<evidence type="ECO:0000259" key="2">
    <source>
        <dbReference type="Pfam" id="PF17936"/>
    </source>
</evidence>
<dbReference type="NCBIfam" id="NF033677">
    <property type="entry name" value="biofilm_BapA_N"/>
    <property type="match status" value="1"/>
</dbReference>
<evidence type="ECO:0000313" key="5">
    <source>
        <dbReference type="Proteomes" id="UP000183002"/>
    </source>
</evidence>
<feature type="region of interest" description="Disordered" evidence="1">
    <location>
        <begin position="179"/>
        <end position="240"/>
    </location>
</feature>
<dbReference type="InterPro" id="IPR041498">
    <property type="entry name" value="Big_6"/>
</dbReference>
<keyword evidence="5" id="KW-1185">Reference proteome</keyword>
<accession>A0A1H8CBQ6</accession>
<feature type="domain" description="Bacterial Ig" evidence="2">
    <location>
        <begin position="320"/>
        <end position="395"/>
    </location>
</feature>